<dbReference type="AlphaFoldDB" id="A0A0A9FN15"/>
<accession>A0A0A9FN15</accession>
<protein>
    <submittedName>
        <fullName evidence="1">Uncharacterized protein</fullName>
    </submittedName>
</protein>
<name>A0A0A9FN15_ARUDO</name>
<proteinExistence type="predicted"/>
<dbReference type="EMBL" id="GBRH01184229">
    <property type="protein sequence ID" value="JAE13667.1"/>
    <property type="molecule type" value="Transcribed_RNA"/>
</dbReference>
<evidence type="ECO:0000313" key="1">
    <source>
        <dbReference type="EMBL" id="JAE13667.1"/>
    </source>
</evidence>
<reference evidence="1" key="1">
    <citation type="submission" date="2014-09" db="EMBL/GenBank/DDBJ databases">
        <authorList>
            <person name="Magalhaes I.L.F."/>
            <person name="Oliveira U."/>
            <person name="Santos F.R."/>
            <person name="Vidigal T.H.D.A."/>
            <person name="Brescovit A.D."/>
            <person name="Santos A.J."/>
        </authorList>
    </citation>
    <scope>NUCLEOTIDE SEQUENCE</scope>
    <source>
        <tissue evidence="1">Shoot tissue taken approximately 20 cm above the soil surface</tissue>
    </source>
</reference>
<reference evidence="1" key="2">
    <citation type="journal article" date="2015" name="Data Brief">
        <title>Shoot transcriptome of the giant reed, Arundo donax.</title>
        <authorList>
            <person name="Barrero R.A."/>
            <person name="Guerrero F.D."/>
            <person name="Moolhuijzen P."/>
            <person name="Goolsby J.A."/>
            <person name="Tidwell J."/>
            <person name="Bellgard S.E."/>
            <person name="Bellgard M.I."/>
        </authorList>
    </citation>
    <scope>NUCLEOTIDE SEQUENCE</scope>
    <source>
        <tissue evidence="1">Shoot tissue taken approximately 20 cm above the soil surface</tissue>
    </source>
</reference>
<organism evidence="1">
    <name type="scientific">Arundo donax</name>
    <name type="common">Giant reed</name>
    <name type="synonym">Donax arundinaceus</name>
    <dbReference type="NCBI Taxonomy" id="35708"/>
    <lineage>
        <taxon>Eukaryota</taxon>
        <taxon>Viridiplantae</taxon>
        <taxon>Streptophyta</taxon>
        <taxon>Embryophyta</taxon>
        <taxon>Tracheophyta</taxon>
        <taxon>Spermatophyta</taxon>
        <taxon>Magnoliopsida</taxon>
        <taxon>Liliopsida</taxon>
        <taxon>Poales</taxon>
        <taxon>Poaceae</taxon>
        <taxon>PACMAD clade</taxon>
        <taxon>Arundinoideae</taxon>
        <taxon>Arundineae</taxon>
        <taxon>Arundo</taxon>
    </lineage>
</organism>
<sequence length="37" mass="4022">MSLPVIGIQARGIHDYQLFGSKSSIYSCHSPFVIVLG</sequence>